<evidence type="ECO:0000313" key="5">
    <source>
        <dbReference type="EMBL" id="MBI3627420.1"/>
    </source>
</evidence>
<dbReference type="InterPro" id="IPR027417">
    <property type="entry name" value="P-loop_NTPase"/>
</dbReference>
<evidence type="ECO:0000259" key="4">
    <source>
        <dbReference type="SMART" id="SM00382"/>
    </source>
</evidence>
<dbReference type="InterPro" id="IPR020568">
    <property type="entry name" value="Ribosomal_Su5_D2-typ_SF"/>
</dbReference>
<dbReference type="InterPro" id="IPR025158">
    <property type="entry name" value="Mg_chelat-rel_C"/>
</dbReference>
<dbReference type="NCBIfam" id="TIGR00368">
    <property type="entry name" value="YifB family Mg chelatase-like AAA ATPase"/>
    <property type="match status" value="1"/>
</dbReference>
<sequence length="509" mass="56051">MAHTIYSALLTGLDAELIRVEVDITPGLYLFSLVGLADKEVQESKERIAAAIKNIGALAPHKKPQRVIVNLAPADLKKEGPAFDLPIALGYLLASGQAAFDAEKKLFIGELSLDGKIQPVRGALAIALLTRDLGFHELYLPKENAAEACLIRDLKIFGVSALEECLQHLEKRRLMAPAEPKPFLESAEDWDTNLTDLSEISGQESAKRALEIAAAGGHNILFFGPPGTGKTMLARALASILPPLSLNEAIEITKIYSAAGLTKTSSVRHTRPFRSPHHTASAASIIGGGTFPRPGEISLAHRGVLFLDEFPEFQRPVLEALREPLEERHVTVSRVQGTVQYPADFILVAAMNPCPCGNLGNTKIHCICSPGEIHKYQRKVSGPLMDRIDLHVHVPNLPFETLENQPPGESSLDVRERIRRAGAIQVQRFTKDKILKNAEMGIRQVKLHAAIDEEGKEVMRKAVDTYHLSARAYHRVLKIARTIADLAREARIKKDHLLEALRYRPVREV</sequence>
<accession>A0A9D6LN62</accession>
<dbReference type="InterPro" id="IPR003593">
    <property type="entry name" value="AAA+_ATPase"/>
</dbReference>
<dbReference type="Pfam" id="PF01078">
    <property type="entry name" value="Mg_chelatase"/>
    <property type="match status" value="1"/>
</dbReference>
<gene>
    <name evidence="5" type="ORF">HY220_01535</name>
</gene>
<dbReference type="InterPro" id="IPR045006">
    <property type="entry name" value="CHLI-like"/>
</dbReference>
<dbReference type="InterPro" id="IPR014721">
    <property type="entry name" value="Ribsml_uS5_D2-typ_fold_subgr"/>
</dbReference>
<dbReference type="InterPro" id="IPR001208">
    <property type="entry name" value="MCM_dom"/>
</dbReference>
<organism evidence="5 6">
    <name type="scientific">Candidatus Sungiibacteriota bacterium</name>
    <dbReference type="NCBI Taxonomy" id="2750080"/>
    <lineage>
        <taxon>Bacteria</taxon>
        <taxon>Candidatus Sungiibacteriota</taxon>
    </lineage>
</organism>
<dbReference type="GO" id="GO:0003677">
    <property type="term" value="F:DNA binding"/>
    <property type="evidence" value="ECO:0007669"/>
    <property type="project" value="InterPro"/>
</dbReference>
<dbReference type="PANTHER" id="PTHR32039:SF7">
    <property type="entry name" value="COMPETENCE PROTEIN COMM"/>
    <property type="match status" value="1"/>
</dbReference>
<dbReference type="Gene3D" id="3.30.230.10">
    <property type="match status" value="1"/>
</dbReference>
<dbReference type="Proteomes" id="UP000808388">
    <property type="component" value="Unassembled WGS sequence"/>
</dbReference>
<dbReference type="SMART" id="SM00382">
    <property type="entry name" value="AAA"/>
    <property type="match status" value="1"/>
</dbReference>
<evidence type="ECO:0000256" key="3">
    <source>
        <dbReference type="ARBA" id="ARBA00022840"/>
    </source>
</evidence>
<evidence type="ECO:0000256" key="2">
    <source>
        <dbReference type="ARBA" id="ARBA00022741"/>
    </source>
</evidence>
<dbReference type="SUPFAM" id="SSF52540">
    <property type="entry name" value="P-loop containing nucleoside triphosphate hydrolases"/>
    <property type="match status" value="1"/>
</dbReference>
<protein>
    <submittedName>
        <fullName evidence="5">YifB family Mg chelatase-like AAA ATPase</fullName>
    </submittedName>
</protein>
<dbReference type="Pfam" id="PF13541">
    <property type="entry name" value="ChlI"/>
    <property type="match status" value="1"/>
</dbReference>
<dbReference type="SUPFAM" id="SSF54211">
    <property type="entry name" value="Ribosomal protein S5 domain 2-like"/>
    <property type="match status" value="1"/>
</dbReference>
<feature type="domain" description="AAA+ ATPase" evidence="4">
    <location>
        <begin position="216"/>
        <end position="398"/>
    </location>
</feature>
<dbReference type="CDD" id="cd00009">
    <property type="entry name" value="AAA"/>
    <property type="match status" value="1"/>
</dbReference>
<dbReference type="EMBL" id="JACQCQ010000006">
    <property type="protein sequence ID" value="MBI3627420.1"/>
    <property type="molecule type" value="Genomic_DNA"/>
</dbReference>
<evidence type="ECO:0000313" key="6">
    <source>
        <dbReference type="Proteomes" id="UP000808388"/>
    </source>
</evidence>
<keyword evidence="2" id="KW-0547">Nucleotide-binding</keyword>
<dbReference type="Pfam" id="PF13335">
    <property type="entry name" value="Mg_chelatase_C"/>
    <property type="match status" value="1"/>
</dbReference>
<proteinExistence type="inferred from homology"/>
<comment type="caution">
    <text evidence="5">The sequence shown here is derived from an EMBL/GenBank/DDBJ whole genome shotgun (WGS) entry which is preliminary data.</text>
</comment>
<dbReference type="AlphaFoldDB" id="A0A9D6LN62"/>
<evidence type="ECO:0000256" key="1">
    <source>
        <dbReference type="ARBA" id="ARBA00006354"/>
    </source>
</evidence>
<dbReference type="InterPro" id="IPR004482">
    <property type="entry name" value="Mg_chelat-rel"/>
</dbReference>
<dbReference type="PRINTS" id="PR01657">
    <property type="entry name" value="MCMFAMILY"/>
</dbReference>
<reference evidence="5" key="1">
    <citation type="submission" date="2020-07" db="EMBL/GenBank/DDBJ databases">
        <title>Huge and variable diversity of episymbiotic CPR bacteria and DPANN archaea in groundwater ecosystems.</title>
        <authorList>
            <person name="He C.Y."/>
            <person name="Keren R."/>
            <person name="Whittaker M."/>
            <person name="Farag I.F."/>
            <person name="Doudna J."/>
            <person name="Cate J.H.D."/>
            <person name="Banfield J.F."/>
        </authorList>
    </citation>
    <scope>NUCLEOTIDE SEQUENCE</scope>
    <source>
        <strain evidence="5">NC_groundwater_972_Pr1_S-0.2um_49_27</strain>
    </source>
</reference>
<keyword evidence="3" id="KW-0067">ATP-binding</keyword>
<dbReference type="PANTHER" id="PTHR32039">
    <property type="entry name" value="MAGNESIUM-CHELATASE SUBUNIT CHLI"/>
    <property type="match status" value="1"/>
</dbReference>
<name>A0A9D6LN62_9BACT</name>
<dbReference type="Gene3D" id="3.40.50.300">
    <property type="entry name" value="P-loop containing nucleotide triphosphate hydrolases"/>
    <property type="match status" value="1"/>
</dbReference>
<dbReference type="InterPro" id="IPR000523">
    <property type="entry name" value="Mg_chelatse_chII-like_cat_dom"/>
</dbReference>
<dbReference type="GO" id="GO:0005524">
    <property type="term" value="F:ATP binding"/>
    <property type="evidence" value="ECO:0007669"/>
    <property type="project" value="UniProtKB-KW"/>
</dbReference>
<comment type="similarity">
    <text evidence="1">Belongs to the Mg-chelatase subunits D/I family. ComM subfamily.</text>
</comment>